<evidence type="ECO:0000313" key="6">
    <source>
        <dbReference type="Proteomes" id="UP000610746"/>
    </source>
</evidence>
<accession>A0A8J8GBH6</accession>
<dbReference type="AlphaFoldDB" id="A0A8J8GBH6"/>
<dbReference type="Proteomes" id="UP000610746">
    <property type="component" value="Unassembled WGS sequence"/>
</dbReference>
<keyword evidence="6" id="KW-1185">Reference proteome</keyword>
<dbReference type="EMBL" id="JABSNO010000010">
    <property type="protein sequence ID" value="NRS92632.1"/>
    <property type="molecule type" value="Genomic_DNA"/>
</dbReference>
<reference evidence="5" key="1">
    <citation type="submission" date="2020-05" db="EMBL/GenBank/DDBJ databases">
        <title>Genomic Encyclopedia of Type Strains, Phase IV (KMG-V): Genome sequencing to study the core and pangenomes of soil and plant-associated prokaryotes.</title>
        <authorList>
            <person name="Whitman W."/>
        </authorList>
    </citation>
    <scope>NUCLEOTIDE SEQUENCE</scope>
    <source>
        <strain evidence="5">16F</strain>
    </source>
</reference>
<keyword evidence="2" id="KW-0226">DNA condensation</keyword>
<dbReference type="InterPro" id="IPR010992">
    <property type="entry name" value="IHF-like_DNA-bd_dom_sf"/>
</dbReference>
<dbReference type="GO" id="GO:0030527">
    <property type="term" value="F:structural constituent of chromatin"/>
    <property type="evidence" value="ECO:0007669"/>
    <property type="project" value="InterPro"/>
</dbReference>
<dbReference type="CDD" id="cd13831">
    <property type="entry name" value="HU"/>
    <property type="match status" value="1"/>
</dbReference>
<evidence type="ECO:0000256" key="3">
    <source>
        <dbReference type="ARBA" id="ARBA00023125"/>
    </source>
</evidence>
<dbReference type="RefSeq" id="WP_173779219.1">
    <property type="nucleotide sequence ID" value="NZ_JABSNO010000010.1"/>
</dbReference>
<dbReference type="Gene3D" id="4.10.520.10">
    <property type="entry name" value="IHF-like DNA-binding proteins"/>
    <property type="match status" value="1"/>
</dbReference>
<evidence type="ECO:0000256" key="1">
    <source>
        <dbReference type="ARBA" id="ARBA00010529"/>
    </source>
</evidence>
<dbReference type="InterPro" id="IPR020816">
    <property type="entry name" value="Histone-like_DNA-bd_CS"/>
</dbReference>
<evidence type="ECO:0000313" key="5">
    <source>
        <dbReference type="EMBL" id="NRS92632.1"/>
    </source>
</evidence>
<dbReference type="GO" id="GO:0030261">
    <property type="term" value="P:chromosome condensation"/>
    <property type="evidence" value="ECO:0007669"/>
    <property type="project" value="UniProtKB-KW"/>
</dbReference>
<protein>
    <submittedName>
        <fullName evidence="5">DNA-binding protein HU-beta</fullName>
    </submittedName>
</protein>
<dbReference type="PANTHER" id="PTHR33175:SF3">
    <property type="entry name" value="DNA-BINDING PROTEIN HU-BETA"/>
    <property type="match status" value="1"/>
</dbReference>
<dbReference type="PRINTS" id="PR01727">
    <property type="entry name" value="DNABINDINGHU"/>
</dbReference>
<dbReference type="SMART" id="SM00411">
    <property type="entry name" value="BHL"/>
    <property type="match status" value="1"/>
</dbReference>
<dbReference type="SUPFAM" id="SSF47729">
    <property type="entry name" value="IHF-like DNA-binding proteins"/>
    <property type="match status" value="1"/>
</dbReference>
<dbReference type="GO" id="GO:0003677">
    <property type="term" value="F:DNA binding"/>
    <property type="evidence" value="ECO:0007669"/>
    <property type="project" value="UniProtKB-KW"/>
</dbReference>
<dbReference type="InterPro" id="IPR000119">
    <property type="entry name" value="Hist_DNA-bd"/>
</dbReference>
<keyword evidence="3 5" id="KW-0238">DNA-binding</keyword>
<sequence>MNKSELIDAMSQDAGISKVAAKAALESFMSNVTSTLKEKDGKVSLVGFGTFSVVERAARQGINPSTKQPISIAAKKVAKFKAGAELATSTAGAKEKAPAKKK</sequence>
<proteinExistence type="inferred from homology"/>
<dbReference type="PANTHER" id="PTHR33175">
    <property type="entry name" value="DNA-BINDING PROTEIN HU"/>
    <property type="match status" value="1"/>
</dbReference>
<evidence type="ECO:0000256" key="4">
    <source>
        <dbReference type="RuleBase" id="RU003939"/>
    </source>
</evidence>
<gene>
    <name evidence="5" type="ORF">HNQ03_001709</name>
</gene>
<dbReference type="GO" id="GO:0005829">
    <property type="term" value="C:cytosol"/>
    <property type="evidence" value="ECO:0007669"/>
    <property type="project" value="TreeGrafter"/>
</dbReference>
<comment type="caution">
    <text evidence="5">The sequence shown here is derived from an EMBL/GenBank/DDBJ whole genome shotgun (WGS) entry which is preliminary data.</text>
</comment>
<evidence type="ECO:0000256" key="2">
    <source>
        <dbReference type="ARBA" id="ARBA00023067"/>
    </source>
</evidence>
<dbReference type="PROSITE" id="PS00045">
    <property type="entry name" value="HISTONE_LIKE"/>
    <property type="match status" value="1"/>
</dbReference>
<name>A0A8J8GBH6_9FLAO</name>
<comment type="similarity">
    <text evidence="1 4">Belongs to the bacterial histone-like protein family.</text>
</comment>
<dbReference type="Pfam" id="PF00216">
    <property type="entry name" value="Bac_DNA_binding"/>
    <property type="match status" value="1"/>
</dbReference>
<organism evidence="5 6">
    <name type="scientific">Frigoriflavimonas asaccharolytica</name>
    <dbReference type="NCBI Taxonomy" id="2735899"/>
    <lineage>
        <taxon>Bacteria</taxon>
        <taxon>Pseudomonadati</taxon>
        <taxon>Bacteroidota</taxon>
        <taxon>Flavobacteriia</taxon>
        <taxon>Flavobacteriales</taxon>
        <taxon>Weeksellaceae</taxon>
        <taxon>Frigoriflavimonas</taxon>
    </lineage>
</organism>